<sequence length="169" mass="18649">MDYAISRGASINQYKVPRCVNFTPIMELLDSIVISTHFSPVCPRWTPNLCVDWFGHFCAITPSNPPRARTPFGNNDGMIKDLTHRGGHNTELVFAPSLESIGIDYIDESEEDSKKGIIIKLQRVKRTGNIVEAVRHVRLSNLVGFPLFGLSGGGVATPYDLCFDDAIGL</sequence>
<name>A0A835HP97_9MAGN</name>
<proteinExistence type="predicted"/>
<evidence type="ECO:0000259" key="1">
    <source>
        <dbReference type="Pfam" id="PF23572"/>
    </source>
</evidence>
<dbReference type="OrthoDB" id="10004661at2759"/>
<gene>
    <name evidence="2" type="ORF">IFM89_024430</name>
</gene>
<dbReference type="EMBL" id="JADFTS010000006">
    <property type="protein sequence ID" value="KAF9601967.1"/>
    <property type="molecule type" value="Genomic_DNA"/>
</dbReference>
<evidence type="ECO:0000313" key="2">
    <source>
        <dbReference type="EMBL" id="KAF9601967.1"/>
    </source>
</evidence>
<feature type="domain" description="GH3 C-terminal" evidence="1">
    <location>
        <begin position="1"/>
        <end position="22"/>
    </location>
</feature>
<comment type="caution">
    <text evidence="2">The sequence shown here is derived from an EMBL/GenBank/DDBJ whole genome shotgun (WGS) entry which is preliminary data.</text>
</comment>
<evidence type="ECO:0000313" key="3">
    <source>
        <dbReference type="Proteomes" id="UP000631114"/>
    </source>
</evidence>
<dbReference type="InterPro" id="IPR055378">
    <property type="entry name" value="GH3_C"/>
</dbReference>
<organism evidence="2 3">
    <name type="scientific">Coptis chinensis</name>
    <dbReference type="NCBI Taxonomy" id="261450"/>
    <lineage>
        <taxon>Eukaryota</taxon>
        <taxon>Viridiplantae</taxon>
        <taxon>Streptophyta</taxon>
        <taxon>Embryophyta</taxon>
        <taxon>Tracheophyta</taxon>
        <taxon>Spermatophyta</taxon>
        <taxon>Magnoliopsida</taxon>
        <taxon>Ranunculales</taxon>
        <taxon>Ranunculaceae</taxon>
        <taxon>Coptidoideae</taxon>
        <taxon>Coptis</taxon>
    </lineage>
</organism>
<dbReference type="Pfam" id="PF23572">
    <property type="entry name" value="GH3_C"/>
    <property type="match status" value="1"/>
</dbReference>
<dbReference type="AlphaFoldDB" id="A0A835HP97"/>
<protein>
    <recommendedName>
        <fullName evidence="1">GH3 C-terminal domain-containing protein</fullName>
    </recommendedName>
</protein>
<reference evidence="2 3" key="1">
    <citation type="submission" date="2020-10" db="EMBL/GenBank/DDBJ databases">
        <title>The Coptis chinensis genome and diversification of protoberbering-type alkaloids.</title>
        <authorList>
            <person name="Wang B."/>
            <person name="Shu S."/>
            <person name="Song C."/>
            <person name="Liu Y."/>
        </authorList>
    </citation>
    <scope>NUCLEOTIDE SEQUENCE [LARGE SCALE GENOMIC DNA]</scope>
    <source>
        <strain evidence="2">HL-2020</strain>
        <tissue evidence="2">Leaf</tissue>
    </source>
</reference>
<dbReference type="Proteomes" id="UP000631114">
    <property type="component" value="Unassembled WGS sequence"/>
</dbReference>
<keyword evidence="3" id="KW-1185">Reference proteome</keyword>
<accession>A0A835HP97</accession>